<protein>
    <submittedName>
        <fullName evidence="7">MFS transporter</fullName>
    </submittedName>
</protein>
<feature type="transmembrane region" description="Helical" evidence="5">
    <location>
        <begin position="327"/>
        <end position="348"/>
    </location>
</feature>
<reference evidence="7 8" key="1">
    <citation type="submission" date="2020-02" db="EMBL/GenBank/DDBJ databases">
        <title>Whole-genome analyses of novel actinobacteria.</title>
        <authorList>
            <person name="Sahin N."/>
            <person name="Tatar D."/>
        </authorList>
    </citation>
    <scope>NUCLEOTIDE SEQUENCE [LARGE SCALE GENOMIC DNA]</scope>
    <source>
        <strain evidence="7 8">SB3404</strain>
    </source>
</reference>
<name>A0A6G4X9H0_9ACTN</name>
<dbReference type="Pfam" id="PF07690">
    <property type="entry name" value="MFS_1"/>
    <property type="match status" value="1"/>
</dbReference>
<dbReference type="InterPro" id="IPR011701">
    <property type="entry name" value="MFS"/>
</dbReference>
<keyword evidence="8" id="KW-1185">Reference proteome</keyword>
<feature type="transmembrane region" description="Helical" evidence="5">
    <location>
        <begin position="214"/>
        <end position="232"/>
    </location>
</feature>
<evidence type="ECO:0000313" key="7">
    <source>
        <dbReference type="EMBL" id="NGO73487.1"/>
    </source>
</evidence>
<dbReference type="InterPro" id="IPR020846">
    <property type="entry name" value="MFS_dom"/>
</dbReference>
<dbReference type="SUPFAM" id="SSF103473">
    <property type="entry name" value="MFS general substrate transporter"/>
    <property type="match status" value="1"/>
</dbReference>
<evidence type="ECO:0000256" key="4">
    <source>
        <dbReference type="ARBA" id="ARBA00023136"/>
    </source>
</evidence>
<dbReference type="Proteomes" id="UP000477722">
    <property type="component" value="Unassembled WGS sequence"/>
</dbReference>
<keyword evidence="4 5" id="KW-0472">Membrane</keyword>
<feature type="transmembrane region" description="Helical" evidence="5">
    <location>
        <begin position="294"/>
        <end position="315"/>
    </location>
</feature>
<dbReference type="PANTHER" id="PTHR42910">
    <property type="entry name" value="TRANSPORTER SCO4007-RELATED"/>
    <property type="match status" value="1"/>
</dbReference>
<keyword evidence="2 5" id="KW-0812">Transmembrane</keyword>
<gene>
    <name evidence="7" type="ORF">G5C65_35195</name>
</gene>
<dbReference type="GO" id="GO:0005886">
    <property type="term" value="C:plasma membrane"/>
    <property type="evidence" value="ECO:0007669"/>
    <property type="project" value="UniProtKB-SubCell"/>
</dbReference>
<dbReference type="RefSeq" id="WP_165303124.1">
    <property type="nucleotide sequence ID" value="NZ_JAAKZZ010000757.1"/>
</dbReference>
<organism evidence="7 8">
    <name type="scientific">Streptomyces boncukensis</name>
    <dbReference type="NCBI Taxonomy" id="2711219"/>
    <lineage>
        <taxon>Bacteria</taxon>
        <taxon>Bacillati</taxon>
        <taxon>Actinomycetota</taxon>
        <taxon>Actinomycetes</taxon>
        <taxon>Kitasatosporales</taxon>
        <taxon>Streptomycetaceae</taxon>
        <taxon>Streptomyces</taxon>
    </lineage>
</organism>
<dbReference type="AlphaFoldDB" id="A0A6G4X9H0"/>
<feature type="transmembrane region" description="Helical" evidence="5">
    <location>
        <begin position="91"/>
        <end position="113"/>
    </location>
</feature>
<keyword evidence="3 5" id="KW-1133">Transmembrane helix</keyword>
<evidence type="ECO:0000256" key="3">
    <source>
        <dbReference type="ARBA" id="ARBA00022989"/>
    </source>
</evidence>
<accession>A0A6G4X9H0</accession>
<dbReference type="GO" id="GO:0022857">
    <property type="term" value="F:transmembrane transporter activity"/>
    <property type="evidence" value="ECO:0007669"/>
    <property type="project" value="InterPro"/>
</dbReference>
<feature type="transmembrane region" description="Helical" evidence="5">
    <location>
        <begin position="67"/>
        <end position="85"/>
    </location>
</feature>
<dbReference type="EMBL" id="JAAKZZ010000757">
    <property type="protein sequence ID" value="NGO73487.1"/>
    <property type="molecule type" value="Genomic_DNA"/>
</dbReference>
<evidence type="ECO:0000259" key="6">
    <source>
        <dbReference type="PROSITE" id="PS50850"/>
    </source>
</evidence>
<feature type="transmembrane region" description="Helical" evidence="5">
    <location>
        <begin position="125"/>
        <end position="146"/>
    </location>
</feature>
<proteinExistence type="predicted"/>
<feature type="transmembrane region" description="Helical" evidence="5">
    <location>
        <begin position="238"/>
        <end position="259"/>
    </location>
</feature>
<evidence type="ECO:0000313" key="8">
    <source>
        <dbReference type="Proteomes" id="UP000477722"/>
    </source>
</evidence>
<dbReference type="Gene3D" id="1.20.1250.20">
    <property type="entry name" value="MFS general substrate transporter like domains"/>
    <property type="match status" value="1"/>
</dbReference>
<dbReference type="PROSITE" id="PS50850">
    <property type="entry name" value="MFS"/>
    <property type="match status" value="1"/>
</dbReference>
<dbReference type="PANTHER" id="PTHR42910:SF1">
    <property type="entry name" value="MAJOR FACILITATOR SUPERFAMILY (MFS) PROFILE DOMAIN-CONTAINING PROTEIN"/>
    <property type="match status" value="1"/>
</dbReference>
<feature type="transmembrane region" description="Helical" evidence="5">
    <location>
        <begin position="271"/>
        <end position="288"/>
    </location>
</feature>
<feature type="transmembrane region" description="Helical" evidence="5">
    <location>
        <begin position="152"/>
        <end position="174"/>
    </location>
</feature>
<comment type="subcellular location">
    <subcellularLocation>
        <location evidence="1">Cell membrane</location>
        <topology evidence="1">Multi-pass membrane protein</topology>
    </subcellularLocation>
</comment>
<comment type="caution">
    <text evidence="7">The sequence shown here is derived from an EMBL/GenBank/DDBJ whole genome shotgun (WGS) entry which is preliminary data.</text>
</comment>
<dbReference type="CDD" id="cd17324">
    <property type="entry name" value="MFS_NepI_like"/>
    <property type="match status" value="1"/>
</dbReference>
<evidence type="ECO:0000256" key="5">
    <source>
        <dbReference type="SAM" id="Phobius"/>
    </source>
</evidence>
<evidence type="ECO:0000256" key="1">
    <source>
        <dbReference type="ARBA" id="ARBA00004651"/>
    </source>
</evidence>
<feature type="transmembrane region" description="Helical" evidence="5">
    <location>
        <begin position="34"/>
        <end position="55"/>
    </location>
</feature>
<dbReference type="InterPro" id="IPR036259">
    <property type="entry name" value="MFS_trans_sf"/>
</dbReference>
<evidence type="ECO:0000256" key="2">
    <source>
        <dbReference type="ARBA" id="ARBA00022692"/>
    </source>
</evidence>
<feature type="transmembrane region" description="Helical" evidence="5">
    <location>
        <begin position="354"/>
        <end position="373"/>
    </location>
</feature>
<sequence length="380" mass="37263">MLALIALCTAVTVANIYLAAPLLGLIADSFGTAASGVGWIAAVGQLGYAAGLLLFAPLGDTAHRRKAVAALALGVGGTMAAASAAPGAALLGVGVFAASAASVVPQLLVPLVAGRAPAGRRGRHIGVLMAGLFTGVVAARVLGGAAAQAYGWRVVFLATGLLTAAVGVLTAAALPAEPGRAGHAATANPLHGVLRTGRALAGSAELRRACLRQGGLFGAWSALWTSLVLLLTGEPYHLTTGAAGLFGLFGLAASVVAPLSGSLVDRLGARRVVRGTYALAVLWLPLWWLGGHQLWALCAAAVLVHAGLVAGQVANQSRALAATATPAAANTGYVVAAFAGGAAASALSGVAFGHWGWTGVCAVAACALVLGGLPGARSRG</sequence>
<feature type="domain" description="Major facilitator superfamily (MFS) profile" evidence="6">
    <location>
        <begin position="1"/>
        <end position="380"/>
    </location>
</feature>